<feature type="domain" description="MATH" evidence="4">
    <location>
        <begin position="1"/>
        <end position="33"/>
    </location>
</feature>
<evidence type="ECO:0000259" key="3">
    <source>
        <dbReference type="PROSITE" id="PS50097"/>
    </source>
</evidence>
<dbReference type="PANTHER" id="PTHR26379">
    <property type="entry name" value="BTB/POZ AND MATH DOMAIN-CONTAINING PROTEIN 1"/>
    <property type="match status" value="1"/>
</dbReference>
<dbReference type="AlphaFoldDB" id="A0A7J7LRT1"/>
<dbReference type="GO" id="GO:0016567">
    <property type="term" value="P:protein ubiquitination"/>
    <property type="evidence" value="ECO:0007669"/>
    <property type="project" value="InterPro"/>
</dbReference>
<dbReference type="PANTHER" id="PTHR26379:SF187">
    <property type="entry name" value="OS07G0655300 PROTEIN"/>
    <property type="match status" value="1"/>
</dbReference>
<proteinExistence type="inferred from homology"/>
<dbReference type="CDD" id="cd00121">
    <property type="entry name" value="MATH"/>
    <property type="match status" value="1"/>
</dbReference>
<dbReference type="InterPro" id="IPR000210">
    <property type="entry name" value="BTB/POZ_dom"/>
</dbReference>
<dbReference type="InterPro" id="IPR002083">
    <property type="entry name" value="MATH/TRAF_dom"/>
</dbReference>
<evidence type="ECO:0000256" key="1">
    <source>
        <dbReference type="ARBA" id="ARBA00004906"/>
    </source>
</evidence>
<dbReference type="Pfam" id="PF24570">
    <property type="entry name" value="BACK_BPM_SPOP"/>
    <property type="match status" value="1"/>
</dbReference>
<gene>
    <name evidence="5" type="ORF">GIB67_041443</name>
</gene>
<dbReference type="Proteomes" id="UP000541444">
    <property type="component" value="Unassembled WGS sequence"/>
</dbReference>
<keyword evidence="6" id="KW-1185">Reference proteome</keyword>
<feature type="domain" description="BTB" evidence="3">
    <location>
        <begin position="69"/>
        <end position="122"/>
    </location>
</feature>
<accession>A0A7J7LRT1</accession>
<dbReference type="SUPFAM" id="SSF54695">
    <property type="entry name" value="POZ domain"/>
    <property type="match status" value="1"/>
</dbReference>
<evidence type="ECO:0000313" key="6">
    <source>
        <dbReference type="Proteomes" id="UP000541444"/>
    </source>
</evidence>
<dbReference type="InterPro" id="IPR045005">
    <property type="entry name" value="BPM1-6"/>
</dbReference>
<evidence type="ECO:0000313" key="5">
    <source>
        <dbReference type="EMBL" id="KAF6145248.1"/>
    </source>
</evidence>
<comment type="similarity">
    <text evidence="2">Belongs to the Tdpoz family.</text>
</comment>
<comment type="caution">
    <text evidence="5">The sequence shown here is derived from an EMBL/GenBank/DDBJ whole genome shotgun (WGS) entry which is preliminary data.</text>
</comment>
<dbReference type="PROSITE" id="PS50144">
    <property type="entry name" value="MATH"/>
    <property type="match status" value="1"/>
</dbReference>
<dbReference type="InterPro" id="IPR056423">
    <property type="entry name" value="BACK_BPM_SPOP"/>
</dbReference>
<dbReference type="EMBL" id="JACGCM010002082">
    <property type="protein sequence ID" value="KAF6145248.1"/>
    <property type="molecule type" value="Genomic_DNA"/>
</dbReference>
<dbReference type="InterPro" id="IPR008974">
    <property type="entry name" value="TRAF-like"/>
</dbReference>
<comment type="pathway">
    <text evidence="1">Protein modification; protein ubiquitination.</text>
</comment>
<dbReference type="InterPro" id="IPR011333">
    <property type="entry name" value="SKP1/BTB/POZ_sf"/>
</dbReference>
<dbReference type="Gene3D" id="2.60.210.10">
    <property type="entry name" value="Apoptosis, Tumor Necrosis Factor Receptor Associated Protein 2, Chain A"/>
    <property type="match status" value="1"/>
</dbReference>
<dbReference type="PROSITE" id="PS50097">
    <property type="entry name" value="BTB"/>
    <property type="match status" value="1"/>
</dbReference>
<sequence length="220" mass="24089">MQSCRGFKRFLKRSSLETSDYLKDDCLSVHCSVGVVKSQTEGPKIYSIAVPSSDIGQHFGQLLESGLGTDVNFEVNGEIVAAHKLVLATRSPVFRAQLFGPMKDRNTCIKVEDMEAPVFQVLATISALINSTAQSNGVPLTFQENQGYVSEVEILTHEVPITPIGRLDAVMQTDGFGYLKASCPSVMTELLEYVAKIGEQFNDAILDGSDINGRRVKQRI</sequence>
<evidence type="ECO:0008006" key="7">
    <source>
        <dbReference type="Google" id="ProtNLM"/>
    </source>
</evidence>
<evidence type="ECO:0000259" key="4">
    <source>
        <dbReference type="PROSITE" id="PS50144"/>
    </source>
</evidence>
<dbReference type="Pfam" id="PF00651">
    <property type="entry name" value="BTB"/>
    <property type="match status" value="1"/>
</dbReference>
<dbReference type="OrthoDB" id="6359816at2759"/>
<dbReference type="SUPFAM" id="SSF49599">
    <property type="entry name" value="TRAF domain-like"/>
    <property type="match status" value="1"/>
</dbReference>
<protein>
    <recommendedName>
        <fullName evidence="7">BTB domain-containing protein</fullName>
    </recommendedName>
</protein>
<dbReference type="Gene3D" id="3.30.710.10">
    <property type="entry name" value="Potassium Channel Kv1.1, Chain A"/>
    <property type="match status" value="1"/>
</dbReference>
<evidence type="ECO:0000256" key="2">
    <source>
        <dbReference type="ARBA" id="ARBA00010846"/>
    </source>
</evidence>
<organism evidence="5 6">
    <name type="scientific">Kingdonia uniflora</name>
    <dbReference type="NCBI Taxonomy" id="39325"/>
    <lineage>
        <taxon>Eukaryota</taxon>
        <taxon>Viridiplantae</taxon>
        <taxon>Streptophyta</taxon>
        <taxon>Embryophyta</taxon>
        <taxon>Tracheophyta</taxon>
        <taxon>Spermatophyta</taxon>
        <taxon>Magnoliopsida</taxon>
        <taxon>Ranunculales</taxon>
        <taxon>Circaeasteraceae</taxon>
        <taxon>Kingdonia</taxon>
    </lineage>
</organism>
<name>A0A7J7LRT1_9MAGN</name>
<reference evidence="5 6" key="1">
    <citation type="journal article" date="2020" name="IScience">
        <title>Genome Sequencing of the Endangered Kingdonia uniflora (Circaeasteraceae, Ranunculales) Reveals Potential Mechanisms of Evolutionary Specialization.</title>
        <authorList>
            <person name="Sun Y."/>
            <person name="Deng T."/>
            <person name="Zhang A."/>
            <person name="Moore M.J."/>
            <person name="Landis J.B."/>
            <person name="Lin N."/>
            <person name="Zhang H."/>
            <person name="Zhang X."/>
            <person name="Huang J."/>
            <person name="Zhang X."/>
            <person name="Sun H."/>
            <person name="Wang H."/>
        </authorList>
    </citation>
    <scope>NUCLEOTIDE SEQUENCE [LARGE SCALE GENOMIC DNA]</scope>
    <source>
        <strain evidence="5">TB1705</strain>
        <tissue evidence="5">Leaf</tissue>
    </source>
</reference>